<sequence length="400" mass="42138">DSIGTLTRKRGTATGRRRRPRRRGGRRRDGRCRDGRCRDGRCRDGRASGGDRRGGRRDRAPARPEGVAGAQDRRVQAAEGDGRVRAGTGARGAGPGDGPRRRRVPEAGPRGRLPRDHLHLRLPRDPPEGGVPGPRGDVHPRGGPAVVRDQHRVAAPGDGGRGLRPRGEGGGRARGRPRRELDGGRGHPHSRRDDEQPAEGLRRGLPSRLPEPPLRREFPGEDRARLLAPDGACPGGLLAAAGAARRAPGGGRVHRRGGPPRGLPARGGRGWERVGGRGARAKGAGAEHSGGQDEHDAVHRVGAFVGGPHREGQDQRGVLCQRQAGGAKGGALVVRVAGDQPDPHREPPEPQARLDLRLFRGLQGAPGRGAGKAGARGARRALPLRRPDRGLPGGPAGVLL</sequence>
<accession>A0A6J4QSY2</accession>
<feature type="compositionally biased region" description="Basic residues" evidence="1">
    <location>
        <begin position="7"/>
        <end position="30"/>
    </location>
</feature>
<feature type="compositionally biased region" description="Basic and acidic residues" evidence="1">
    <location>
        <begin position="178"/>
        <end position="195"/>
    </location>
</feature>
<gene>
    <name evidence="2" type="ORF">AVDCRST_MAG02-394</name>
</gene>
<organism evidence="2">
    <name type="scientific">uncultured Rubrobacteraceae bacterium</name>
    <dbReference type="NCBI Taxonomy" id="349277"/>
    <lineage>
        <taxon>Bacteria</taxon>
        <taxon>Bacillati</taxon>
        <taxon>Actinomycetota</taxon>
        <taxon>Rubrobacteria</taxon>
        <taxon>Rubrobacterales</taxon>
        <taxon>Rubrobacteraceae</taxon>
        <taxon>environmental samples</taxon>
    </lineage>
</organism>
<feature type="non-terminal residue" evidence="2">
    <location>
        <position position="400"/>
    </location>
</feature>
<feature type="region of interest" description="Disordered" evidence="1">
    <location>
        <begin position="362"/>
        <end position="400"/>
    </location>
</feature>
<dbReference type="GO" id="GO:0004664">
    <property type="term" value="F:prephenate dehydratase activity"/>
    <property type="evidence" value="ECO:0007669"/>
    <property type="project" value="UniProtKB-EC"/>
</dbReference>
<name>A0A6J4QSY2_9ACTN</name>
<keyword evidence="2" id="KW-0413">Isomerase</keyword>
<feature type="compositionally biased region" description="Gly residues" evidence="1">
    <location>
        <begin position="364"/>
        <end position="374"/>
    </location>
</feature>
<feature type="region of interest" description="Disordered" evidence="1">
    <location>
        <begin position="1"/>
        <end position="229"/>
    </location>
</feature>
<feature type="region of interest" description="Disordered" evidence="1">
    <location>
        <begin position="243"/>
        <end position="297"/>
    </location>
</feature>
<protein>
    <submittedName>
        <fullName evidence="2">Chorismate mutase I / Prephenate dehydratase</fullName>
        <ecNumber evidence="2">4.2.1.51</ecNumber>
        <ecNumber evidence="2">5.4.99.5</ecNumber>
    </submittedName>
</protein>
<dbReference type="EC" id="4.2.1.51" evidence="2"/>
<proteinExistence type="predicted"/>
<dbReference type="EC" id="5.4.99.5" evidence="2"/>
<feature type="non-terminal residue" evidence="2">
    <location>
        <position position="1"/>
    </location>
</feature>
<dbReference type="EMBL" id="CADCVH010000010">
    <property type="protein sequence ID" value="CAA9445467.1"/>
    <property type="molecule type" value="Genomic_DNA"/>
</dbReference>
<evidence type="ECO:0000313" key="2">
    <source>
        <dbReference type="EMBL" id="CAA9445467.1"/>
    </source>
</evidence>
<keyword evidence="2" id="KW-0456">Lyase</keyword>
<reference evidence="2" key="1">
    <citation type="submission" date="2020-02" db="EMBL/GenBank/DDBJ databases">
        <authorList>
            <person name="Meier V. D."/>
        </authorList>
    </citation>
    <scope>NUCLEOTIDE SEQUENCE</scope>
    <source>
        <strain evidence="2">AVDCRST_MAG02</strain>
    </source>
</reference>
<feature type="compositionally biased region" description="Basic and acidic residues" evidence="1">
    <location>
        <begin position="113"/>
        <end position="127"/>
    </location>
</feature>
<evidence type="ECO:0000256" key="1">
    <source>
        <dbReference type="SAM" id="MobiDB-lite"/>
    </source>
</evidence>
<dbReference type="GO" id="GO:0004106">
    <property type="term" value="F:chorismate mutase activity"/>
    <property type="evidence" value="ECO:0007669"/>
    <property type="project" value="UniProtKB-EC"/>
</dbReference>
<feature type="compositionally biased region" description="Basic and acidic residues" evidence="1">
    <location>
        <begin position="71"/>
        <end position="84"/>
    </location>
</feature>
<feature type="compositionally biased region" description="Gly residues" evidence="1">
    <location>
        <begin position="391"/>
        <end position="400"/>
    </location>
</feature>
<feature type="compositionally biased region" description="Basic and acidic residues" evidence="1">
    <location>
        <begin position="213"/>
        <end position="225"/>
    </location>
</feature>
<dbReference type="AlphaFoldDB" id="A0A6J4QSY2"/>
<feature type="compositionally biased region" description="Basic and acidic residues" evidence="1">
    <location>
        <begin position="31"/>
        <end position="62"/>
    </location>
</feature>